<gene>
    <name evidence="1" type="ORF">HDG69_000046</name>
</gene>
<dbReference type="PANTHER" id="PTHR10151:SF120">
    <property type="entry name" value="BIS(5'-ADENOSYL)-TRIPHOSPHATASE"/>
    <property type="match status" value="1"/>
</dbReference>
<dbReference type="EMBL" id="JABEZU010000001">
    <property type="protein sequence ID" value="NOV95493.1"/>
    <property type="molecule type" value="Genomic_DNA"/>
</dbReference>
<dbReference type="Proteomes" id="UP000757540">
    <property type="component" value="Unassembled WGS sequence"/>
</dbReference>
<dbReference type="Pfam" id="PF01663">
    <property type="entry name" value="Phosphodiest"/>
    <property type="match status" value="1"/>
</dbReference>
<proteinExistence type="predicted"/>
<name>A0ABX2A0M9_9MICO</name>
<accession>A0ABX2A0M9</accession>
<sequence length="406" mass="42288">MPPDAAPPADHVVLVALDGFDAGYLRLLEDLPTPHLDALARRGSLTTGTGVLPSITNPSWTSIATGAWPAQHRNTAFWYDPSTRTAQGQRREIAVPTLAEAVRQQGGIVFSAQWSVLQDHGVSFGDPDGLYTQPGGDCSRRVDDAVAVLRGEPVVSAGRPVATSRLPRLLAVYCDTLDALGHAGGDRHPGIPAALQEIDTQVGRLVDAVAGAGITDRTAFVLLGDHGMTTFDRGCGRAVRRAIARAGYRAEMLRPGDSPGRRTDVVVVVGGVASLHLVGRAAGDPRALGAVRRAIEALPQVRVVHGKEEQAARHMSPLLGELVAEPEPGWSFGRAPRRPAGRHGASTELEVAFLLAGAGVAPGRPPSGPRHVDVAPTIAALLGIDPPAGCQGRVLTEALAVGGLSP</sequence>
<evidence type="ECO:0000313" key="1">
    <source>
        <dbReference type="EMBL" id="NOV95493.1"/>
    </source>
</evidence>
<keyword evidence="2" id="KW-1185">Reference proteome</keyword>
<dbReference type="PANTHER" id="PTHR10151">
    <property type="entry name" value="ECTONUCLEOTIDE PYROPHOSPHATASE/PHOSPHODIESTERASE"/>
    <property type="match status" value="1"/>
</dbReference>
<dbReference type="InterPro" id="IPR002591">
    <property type="entry name" value="Phosphodiest/P_Trfase"/>
</dbReference>
<dbReference type="InterPro" id="IPR017850">
    <property type="entry name" value="Alkaline_phosphatase_core_sf"/>
</dbReference>
<dbReference type="RefSeq" id="WP_171781784.1">
    <property type="nucleotide sequence ID" value="NZ_BAAAML010000002.1"/>
</dbReference>
<dbReference type="SUPFAM" id="SSF53649">
    <property type="entry name" value="Alkaline phosphatase-like"/>
    <property type="match status" value="1"/>
</dbReference>
<reference evidence="1 2" key="1">
    <citation type="submission" date="2020-05" db="EMBL/GenBank/DDBJ databases">
        <title>Genomic Encyclopedia of Type Strains, Phase III (KMG-III): the genomes of soil and plant-associated and newly described type strains.</title>
        <authorList>
            <person name="Whitman W."/>
        </authorList>
    </citation>
    <scope>NUCLEOTIDE SEQUENCE [LARGE SCALE GENOMIC DNA]</scope>
    <source>
        <strain evidence="1 2">KCTC 19046</strain>
    </source>
</reference>
<comment type="caution">
    <text evidence="1">The sequence shown here is derived from an EMBL/GenBank/DDBJ whole genome shotgun (WGS) entry which is preliminary data.</text>
</comment>
<dbReference type="Gene3D" id="3.40.720.10">
    <property type="entry name" value="Alkaline Phosphatase, subunit A"/>
    <property type="match status" value="1"/>
</dbReference>
<evidence type="ECO:0000313" key="2">
    <source>
        <dbReference type="Proteomes" id="UP000757540"/>
    </source>
</evidence>
<organism evidence="1 2">
    <name type="scientific">Isoptericola halotolerans</name>
    <dbReference type="NCBI Taxonomy" id="300560"/>
    <lineage>
        <taxon>Bacteria</taxon>
        <taxon>Bacillati</taxon>
        <taxon>Actinomycetota</taxon>
        <taxon>Actinomycetes</taxon>
        <taxon>Micrococcales</taxon>
        <taxon>Promicromonosporaceae</taxon>
        <taxon>Isoptericola</taxon>
    </lineage>
</organism>
<protein>
    <submittedName>
        <fullName evidence="1">Arylsulfatase A-like enzyme</fullName>
    </submittedName>
</protein>